<dbReference type="Gene3D" id="3.40.50.300">
    <property type="entry name" value="P-loop containing nucleotide triphosphate hydrolases"/>
    <property type="match status" value="2"/>
</dbReference>
<evidence type="ECO:0000313" key="7">
    <source>
        <dbReference type="EMBL" id="PHM66047.1"/>
    </source>
</evidence>
<protein>
    <recommendedName>
        <fullName evidence="5">Probable ATP-binding protein YbiT</fullName>
    </recommendedName>
</protein>
<dbReference type="InterPro" id="IPR003593">
    <property type="entry name" value="AAA+_ATPase"/>
</dbReference>
<keyword evidence="8" id="KW-1185">Reference proteome</keyword>
<dbReference type="FunFam" id="3.40.50.300:FF:000070">
    <property type="entry name" value="Putative ABC transporter ATP-binding component"/>
    <property type="match status" value="1"/>
</dbReference>
<keyword evidence="3 7" id="KW-0067">ATP-binding</keyword>
<dbReference type="NCBIfam" id="NF011646">
    <property type="entry name" value="PRK15064.1"/>
    <property type="match status" value="1"/>
</dbReference>
<proteinExistence type="inferred from homology"/>
<dbReference type="Proteomes" id="UP000222366">
    <property type="component" value="Unassembled WGS sequence"/>
</dbReference>
<dbReference type="GO" id="GO:0016887">
    <property type="term" value="F:ATP hydrolysis activity"/>
    <property type="evidence" value="ECO:0007669"/>
    <property type="project" value="InterPro"/>
</dbReference>
<feature type="domain" description="ABC transporter" evidence="6">
    <location>
        <begin position="2"/>
        <end position="252"/>
    </location>
</feature>
<evidence type="ECO:0000256" key="1">
    <source>
        <dbReference type="ARBA" id="ARBA00022737"/>
    </source>
</evidence>
<evidence type="ECO:0000256" key="3">
    <source>
        <dbReference type="ARBA" id="ARBA00022840"/>
    </source>
</evidence>
<dbReference type="EMBL" id="NJAJ01000011">
    <property type="protein sequence ID" value="PHM66047.1"/>
    <property type="molecule type" value="Genomic_DNA"/>
</dbReference>
<comment type="similarity">
    <text evidence="4">Belongs to the ABC transporter superfamily. ABCF family. YbiT subfamily.</text>
</comment>
<evidence type="ECO:0000256" key="5">
    <source>
        <dbReference type="ARBA" id="ARBA00074044"/>
    </source>
</evidence>
<keyword evidence="2" id="KW-0547">Nucleotide-binding</keyword>
<dbReference type="Pfam" id="PF12848">
    <property type="entry name" value="ABC_tran_Xtn"/>
    <property type="match status" value="1"/>
</dbReference>
<gene>
    <name evidence="7" type="ORF">Xsto_01553</name>
</gene>
<name>A0A2D0KS74_9GAMM</name>
<comment type="caution">
    <text evidence="7">The sequence shown here is derived from an EMBL/GenBank/DDBJ whole genome shotgun (WGS) entry which is preliminary data.</text>
</comment>
<reference evidence="7 8" key="1">
    <citation type="journal article" date="2017" name="Nat. Microbiol.">
        <title>Natural product diversity associated with the nematode symbionts Photorhabdus and Xenorhabdus.</title>
        <authorList>
            <person name="Tobias N.J."/>
            <person name="Wolff H."/>
            <person name="Djahanschiri B."/>
            <person name="Grundmann F."/>
            <person name="Kronenwerth M."/>
            <person name="Shi Y.M."/>
            <person name="Simonyi S."/>
            <person name="Grun P."/>
            <person name="Shapiro-Ilan D."/>
            <person name="Pidot S.J."/>
            <person name="Stinear T.P."/>
            <person name="Ebersberger I."/>
            <person name="Bode H.B."/>
        </authorList>
    </citation>
    <scope>NUCLEOTIDE SEQUENCE [LARGE SCALE GENOMIC DNA]</scope>
    <source>
        <strain evidence="7 8">DSM 17904</strain>
    </source>
</reference>
<dbReference type="AlphaFoldDB" id="A0A2D0KS74"/>
<evidence type="ECO:0000256" key="4">
    <source>
        <dbReference type="ARBA" id="ARBA00061551"/>
    </source>
</evidence>
<dbReference type="PANTHER" id="PTHR42855:SF2">
    <property type="entry name" value="DRUG RESISTANCE ABC TRANSPORTER,ATP-BINDING PROTEIN"/>
    <property type="match status" value="1"/>
</dbReference>
<evidence type="ECO:0000259" key="6">
    <source>
        <dbReference type="PROSITE" id="PS50893"/>
    </source>
</evidence>
<dbReference type="InterPro" id="IPR027417">
    <property type="entry name" value="P-loop_NTPase"/>
</dbReference>
<dbReference type="PROSITE" id="PS50893">
    <property type="entry name" value="ABC_TRANSPORTER_2"/>
    <property type="match status" value="2"/>
</dbReference>
<dbReference type="PANTHER" id="PTHR42855">
    <property type="entry name" value="ABC TRANSPORTER ATP-BINDING SUBUNIT"/>
    <property type="match status" value="1"/>
</dbReference>
<dbReference type="SUPFAM" id="SSF52540">
    <property type="entry name" value="P-loop containing nucleoside triphosphate hydrolases"/>
    <property type="match status" value="2"/>
</dbReference>
<dbReference type="CDD" id="cd03221">
    <property type="entry name" value="ABCF_EF-3"/>
    <property type="match status" value="2"/>
</dbReference>
<dbReference type="RefSeq" id="WP_099124673.1">
    <property type="nucleotide sequence ID" value="NZ_CAWNRH010000013.1"/>
</dbReference>
<evidence type="ECO:0000256" key="2">
    <source>
        <dbReference type="ARBA" id="ARBA00022741"/>
    </source>
</evidence>
<dbReference type="InterPro" id="IPR051309">
    <property type="entry name" value="ABCF_ATPase"/>
</dbReference>
<keyword evidence="1" id="KW-0677">Repeat</keyword>
<dbReference type="InterPro" id="IPR003439">
    <property type="entry name" value="ABC_transporter-like_ATP-bd"/>
</dbReference>
<organism evidence="7 8">
    <name type="scientific">Xenorhabdus stockiae</name>
    <dbReference type="NCBI Taxonomy" id="351614"/>
    <lineage>
        <taxon>Bacteria</taxon>
        <taxon>Pseudomonadati</taxon>
        <taxon>Pseudomonadota</taxon>
        <taxon>Gammaproteobacteria</taxon>
        <taxon>Enterobacterales</taxon>
        <taxon>Morganellaceae</taxon>
        <taxon>Xenorhabdus</taxon>
    </lineage>
</organism>
<dbReference type="Pfam" id="PF00005">
    <property type="entry name" value="ABC_tran"/>
    <property type="match status" value="2"/>
</dbReference>
<dbReference type="InterPro" id="IPR032781">
    <property type="entry name" value="ABC_tran_Xtn"/>
</dbReference>
<sequence length="531" mass="59677">MLSTNNITMQFGSKPLFENISVKFGNGNRYGLIGANGAGKSTFMKILGGDLAPTSGNVSLDPNERLGKLRQDQFAFEEYTVLDTVIMGHTELWEVKQERDRIYAMAEMSEEDGYRVADLEVAYGEMDGYSAEARAGELLLGVGIPVEQHYGLMSSVAPGWKLRVLLAQALFSDPDVLLLDEPTNNLDIDTIRWLEQVLNDRNSTMIIISHDRHFLNTVCTHMADLDYGELRQFPGNYDEYMVAATQARERLLADNAKKKAQIVELQSFVSRFSANASKSKQATSRARQIDKIQLEEVKASSRQNPYIRFDQEKKLFRNALELEGLTKGYDNGPLFKNLNLLMEVGEKMAVIGENGIGKTTLLKTLIGETEPSSGTVKWSENSTIGYYAQDHASDFDGNLTVFEWMSQWRREGDDEQAVRSVLGRLLFNQDDIRKKVGVLSGGEKGRMLFGKLMMQKPNILVMDEPTNHLDMESIESLNLSLELYEGTLIFVSHDRAFVSSLASRILEIKSDKVVDFKGTYDEYLRSQGIAQ</sequence>
<dbReference type="SMART" id="SM00382">
    <property type="entry name" value="AAA"/>
    <property type="match status" value="2"/>
</dbReference>
<dbReference type="GO" id="GO:0005524">
    <property type="term" value="F:ATP binding"/>
    <property type="evidence" value="ECO:0007669"/>
    <property type="project" value="UniProtKB-KW"/>
</dbReference>
<feature type="domain" description="ABC transporter" evidence="6">
    <location>
        <begin position="320"/>
        <end position="529"/>
    </location>
</feature>
<evidence type="ECO:0000313" key="8">
    <source>
        <dbReference type="Proteomes" id="UP000222366"/>
    </source>
</evidence>
<dbReference type="FunFam" id="3.40.50.300:FF:000011">
    <property type="entry name" value="Putative ABC transporter ATP-binding component"/>
    <property type="match status" value="1"/>
</dbReference>
<accession>A0A2D0KS74</accession>